<organism evidence="2 3">
    <name type="scientific">Haloferula sargassicola</name>
    <dbReference type="NCBI Taxonomy" id="490096"/>
    <lineage>
        <taxon>Bacteria</taxon>
        <taxon>Pseudomonadati</taxon>
        <taxon>Verrucomicrobiota</taxon>
        <taxon>Verrucomicrobiia</taxon>
        <taxon>Verrucomicrobiales</taxon>
        <taxon>Verrucomicrobiaceae</taxon>
        <taxon>Haloferula</taxon>
    </lineage>
</organism>
<comment type="caution">
    <text evidence="2">The sequence shown here is derived from an EMBL/GenBank/DDBJ whole genome shotgun (WGS) entry which is preliminary data.</text>
</comment>
<dbReference type="Proteomes" id="UP001476282">
    <property type="component" value="Unassembled WGS sequence"/>
</dbReference>
<proteinExistence type="predicted"/>
<feature type="region of interest" description="Disordered" evidence="1">
    <location>
        <begin position="190"/>
        <end position="215"/>
    </location>
</feature>
<sequence>MTGVPTSSCKNQDMKTPKKTLVPLLIALMTPVALPAADISEGTWVMAWAPMDEIMNVAKISRGAESDWKIEFEIPGTGLVKVPLIISEPEENQSKSASGGAQVLIENVAGKQEVRTIALHISFPQGGPAFGGESHRSQPLLRSDRELGAFVATAASGPALGLQMVEPPQPAAQLHLGGVCRGLGAVEDAATEDLGNPVTLELAGGSTSRERMSKR</sequence>
<protein>
    <recommendedName>
        <fullName evidence="4">Cell surface protein</fullName>
    </recommendedName>
</protein>
<name>A0ABP9UPU8_9BACT</name>
<evidence type="ECO:0000313" key="3">
    <source>
        <dbReference type="Proteomes" id="UP001476282"/>
    </source>
</evidence>
<gene>
    <name evidence="2" type="ORF">Hsar01_02600</name>
</gene>
<accession>A0ABP9UPU8</accession>
<dbReference type="EMBL" id="BAABRI010000014">
    <property type="protein sequence ID" value="GAA5483369.1"/>
    <property type="molecule type" value="Genomic_DNA"/>
</dbReference>
<evidence type="ECO:0000256" key="1">
    <source>
        <dbReference type="SAM" id="MobiDB-lite"/>
    </source>
</evidence>
<keyword evidence="3" id="KW-1185">Reference proteome</keyword>
<reference evidence="2 3" key="1">
    <citation type="submission" date="2024-02" db="EMBL/GenBank/DDBJ databases">
        <title>Haloferula sargassicola NBRC 104335.</title>
        <authorList>
            <person name="Ichikawa N."/>
            <person name="Katano-Makiyama Y."/>
            <person name="Hidaka K."/>
        </authorList>
    </citation>
    <scope>NUCLEOTIDE SEQUENCE [LARGE SCALE GENOMIC DNA]</scope>
    <source>
        <strain evidence="2 3">NBRC 104335</strain>
    </source>
</reference>
<evidence type="ECO:0008006" key="4">
    <source>
        <dbReference type="Google" id="ProtNLM"/>
    </source>
</evidence>
<evidence type="ECO:0000313" key="2">
    <source>
        <dbReference type="EMBL" id="GAA5483369.1"/>
    </source>
</evidence>